<gene>
    <name evidence="1" type="ORF">T4B_7365</name>
</gene>
<comment type="caution">
    <text evidence="1">The sequence shown here is derived from an EMBL/GenBank/DDBJ whole genome shotgun (WGS) entry which is preliminary data.</text>
</comment>
<protein>
    <submittedName>
        <fullName evidence="1">Uncharacterized protein</fullName>
    </submittedName>
</protein>
<organism evidence="1 2">
    <name type="scientific">Trichinella pseudospiralis</name>
    <name type="common">Parasitic roundworm</name>
    <dbReference type="NCBI Taxonomy" id="6337"/>
    <lineage>
        <taxon>Eukaryota</taxon>
        <taxon>Metazoa</taxon>
        <taxon>Ecdysozoa</taxon>
        <taxon>Nematoda</taxon>
        <taxon>Enoplea</taxon>
        <taxon>Dorylaimia</taxon>
        <taxon>Trichinellida</taxon>
        <taxon>Trichinellidae</taxon>
        <taxon>Trichinella</taxon>
    </lineage>
</organism>
<dbReference type="Proteomes" id="UP000054805">
    <property type="component" value="Unassembled WGS sequence"/>
</dbReference>
<dbReference type="EMBL" id="JYDS01004977">
    <property type="protein sequence ID" value="KRY94749.1"/>
    <property type="molecule type" value="Genomic_DNA"/>
</dbReference>
<proteinExistence type="predicted"/>
<sequence length="32" mass="3704">MQNSEESPSLHLNLLKAHKKRSTLIIGNRLFK</sequence>
<evidence type="ECO:0000313" key="2">
    <source>
        <dbReference type="Proteomes" id="UP000054805"/>
    </source>
</evidence>
<reference evidence="1 2" key="1">
    <citation type="submission" date="2015-01" db="EMBL/GenBank/DDBJ databases">
        <title>Evolution of Trichinella species and genotypes.</title>
        <authorList>
            <person name="Korhonen P.K."/>
            <person name="Edoardo P."/>
            <person name="Giuseppe L.R."/>
            <person name="Gasser R.B."/>
        </authorList>
    </citation>
    <scope>NUCLEOTIDE SEQUENCE [LARGE SCALE GENOMIC DNA]</scope>
    <source>
        <strain evidence="1">ISS588</strain>
    </source>
</reference>
<name>A0A0V1G9A4_TRIPS</name>
<dbReference type="AlphaFoldDB" id="A0A0V1G9A4"/>
<accession>A0A0V1G9A4</accession>
<evidence type="ECO:0000313" key="1">
    <source>
        <dbReference type="EMBL" id="KRY94749.1"/>
    </source>
</evidence>
<keyword evidence="2" id="KW-1185">Reference proteome</keyword>